<dbReference type="PROSITE" id="PS50262">
    <property type="entry name" value="G_PROTEIN_RECEP_F1_2"/>
    <property type="match status" value="1"/>
</dbReference>
<evidence type="ECO:0000256" key="1">
    <source>
        <dbReference type="ARBA" id="ARBA00004370"/>
    </source>
</evidence>
<feature type="transmembrane region" description="Helical" evidence="5">
    <location>
        <begin position="150"/>
        <end position="168"/>
    </location>
</feature>
<dbReference type="GO" id="GO:0016020">
    <property type="term" value="C:membrane"/>
    <property type="evidence" value="ECO:0007669"/>
    <property type="project" value="UniProtKB-SubCell"/>
</dbReference>
<feature type="transmembrane region" description="Helical" evidence="5">
    <location>
        <begin position="25"/>
        <end position="43"/>
    </location>
</feature>
<feature type="transmembrane region" description="Helical" evidence="5">
    <location>
        <begin position="64"/>
        <end position="86"/>
    </location>
</feature>
<dbReference type="SUPFAM" id="SSF81321">
    <property type="entry name" value="Family A G protein-coupled receptor-like"/>
    <property type="match status" value="1"/>
</dbReference>
<dbReference type="AlphaFoldDB" id="A0A815X0U5"/>
<dbReference type="GO" id="GO:0004930">
    <property type="term" value="F:G protein-coupled receptor activity"/>
    <property type="evidence" value="ECO:0007669"/>
    <property type="project" value="InterPro"/>
</dbReference>
<reference evidence="7" key="1">
    <citation type="submission" date="2021-02" db="EMBL/GenBank/DDBJ databases">
        <authorList>
            <person name="Nowell W R."/>
        </authorList>
    </citation>
    <scope>NUCLEOTIDE SEQUENCE</scope>
</reference>
<evidence type="ECO:0000256" key="3">
    <source>
        <dbReference type="ARBA" id="ARBA00022989"/>
    </source>
</evidence>
<comment type="caution">
    <text evidence="7">The sequence shown here is derived from an EMBL/GenBank/DDBJ whole genome shotgun (WGS) entry which is preliminary data.</text>
</comment>
<evidence type="ECO:0000313" key="8">
    <source>
        <dbReference type="Proteomes" id="UP000663852"/>
    </source>
</evidence>
<comment type="subcellular location">
    <subcellularLocation>
        <location evidence="1">Membrane</location>
    </subcellularLocation>
</comment>
<evidence type="ECO:0000256" key="4">
    <source>
        <dbReference type="ARBA" id="ARBA00023136"/>
    </source>
</evidence>
<feature type="domain" description="G-protein coupled receptors family 1 profile" evidence="6">
    <location>
        <begin position="1"/>
        <end position="168"/>
    </location>
</feature>
<evidence type="ECO:0000256" key="2">
    <source>
        <dbReference type="ARBA" id="ARBA00022692"/>
    </source>
</evidence>
<name>A0A815X0U5_ADIRI</name>
<dbReference type="InterPro" id="IPR017452">
    <property type="entry name" value="GPCR_Rhodpsn_7TM"/>
</dbReference>
<dbReference type="Gene3D" id="1.20.1070.10">
    <property type="entry name" value="Rhodopsin 7-helix transmembrane proteins"/>
    <property type="match status" value="1"/>
</dbReference>
<sequence length="211" mass="24106">MANDVKVCDEHACNKYDIICRLFNYFLYVTKVSAIYFPCLAAFDQYASTNRNALFRNRWHNMKVVRFAICGSILFWSILYLPVLIVGNTNNGCAITNYNVRIMLNYITVPLFFFVVPIFLIIFSLRGIVRNLRGLMHNNQQDRFEKHIRRMLIAQLVVLAVSGFPFALDSAYLEAAATLPKRTLGYNRIMPVSTTGGIQIVVPKLHSTKPA</sequence>
<gene>
    <name evidence="7" type="ORF">EDS130_LOCUS45862</name>
</gene>
<keyword evidence="2 5" id="KW-0812">Transmembrane</keyword>
<keyword evidence="4 5" id="KW-0472">Membrane</keyword>
<dbReference type="Proteomes" id="UP000663852">
    <property type="component" value="Unassembled WGS sequence"/>
</dbReference>
<feature type="transmembrane region" description="Helical" evidence="5">
    <location>
        <begin position="106"/>
        <end position="129"/>
    </location>
</feature>
<dbReference type="InterPro" id="IPR000276">
    <property type="entry name" value="GPCR_Rhodpsn"/>
</dbReference>
<accession>A0A815X0U5</accession>
<protein>
    <recommendedName>
        <fullName evidence="6">G-protein coupled receptors family 1 profile domain-containing protein</fullName>
    </recommendedName>
</protein>
<evidence type="ECO:0000313" key="7">
    <source>
        <dbReference type="EMBL" id="CAF1548954.1"/>
    </source>
</evidence>
<dbReference type="EMBL" id="CAJNOJ010001309">
    <property type="protein sequence ID" value="CAF1548954.1"/>
    <property type="molecule type" value="Genomic_DNA"/>
</dbReference>
<evidence type="ECO:0000256" key="5">
    <source>
        <dbReference type="SAM" id="Phobius"/>
    </source>
</evidence>
<organism evidence="7 8">
    <name type="scientific">Adineta ricciae</name>
    <name type="common">Rotifer</name>
    <dbReference type="NCBI Taxonomy" id="249248"/>
    <lineage>
        <taxon>Eukaryota</taxon>
        <taxon>Metazoa</taxon>
        <taxon>Spiralia</taxon>
        <taxon>Gnathifera</taxon>
        <taxon>Rotifera</taxon>
        <taxon>Eurotatoria</taxon>
        <taxon>Bdelloidea</taxon>
        <taxon>Adinetida</taxon>
        <taxon>Adinetidae</taxon>
        <taxon>Adineta</taxon>
    </lineage>
</organism>
<keyword evidence="3 5" id="KW-1133">Transmembrane helix</keyword>
<dbReference type="CDD" id="cd00637">
    <property type="entry name" value="7tm_classA_rhodopsin-like"/>
    <property type="match status" value="1"/>
</dbReference>
<proteinExistence type="predicted"/>
<evidence type="ECO:0000259" key="6">
    <source>
        <dbReference type="PROSITE" id="PS50262"/>
    </source>
</evidence>
<dbReference type="Pfam" id="PF00001">
    <property type="entry name" value="7tm_1"/>
    <property type="match status" value="1"/>
</dbReference>